<protein>
    <submittedName>
        <fullName evidence="1">Uncharacterized protein</fullName>
    </submittedName>
</protein>
<reference evidence="1" key="2">
    <citation type="journal article" date="2015" name="J. Proteomics">
        <title>Sexual differences in the sialomes of the zebra tick, Rhipicephalus pulchellus.</title>
        <authorList>
            <person name="Tan A.W."/>
            <person name="Francischetti I.M."/>
            <person name="Slovak M."/>
            <person name="Kini R.M."/>
            <person name="Ribeiro J.M."/>
        </authorList>
    </citation>
    <scope>NUCLEOTIDE SEQUENCE</scope>
    <source>
        <tissue evidence="1">Salivary gland</tissue>
    </source>
</reference>
<dbReference type="EMBL" id="GACK01008693">
    <property type="protein sequence ID" value="JAA56341.1"/>
    <property type="molecule type" value="mRNA"/>
</dbReference>
<name>L7LW73_RHIPC</name>
<proteinExistence type="evidence at transcript level"/>
<sequence>MEKAVLHTCHFLSFLHSHAHVHSESCMLFFLEKVFFKNKMHIFIYLSVWQTEHQAGRCTILCAMNNTMKNRIQ</sequence>
<dbReference type="AlphaFoldDB" id="L7LW73"/>
<reference evidence="1" key="1">
    <citation type="submission" date="2012-11" db="EMBL/GenBank/DDBJ databases">
        <authorList>
            <person name="Lucero-Rivera Y.E."/>
            <person name="Tovar-Ramirez D."/>
        </authorList>
    </citation>
    <scope>NUCLEOTIDE SEQUENCE</scope>
    <source>
        <tissue evidence="1">Salivary gland</tissue>
    </source>
</reference>
<organism evidence="1">
    <name type="scientific">Rhipicephalus pulchellus</name>
    <name type="common">Yellow backed tick</name>
    <name type="synonym">Dermacentor pulchellus</name>
    <dbReference type="NCBI Taxonomy" id="72859"/>
    <lineage>
        <taxon>Eukaryota</taxon>
        <taxon>Metazoa</taxon>
        <taxon>Ecdysozoa</taxon>
        <taxon>Arthropoda</taxon>
        <taxon>Chelicerata</taxon>
        <taxon>Arachnida</taxon>
        <taxon>Acari</taxon>
        <taxon>Parasitiformes</taxon>
        <taxon>Ixodida</taxon>
        <taxon>Ixodoidea</taxon>
        <taxon>Ixodidae</taxon>
        <taxon>Rhipicephalinae</taxon>
        <taxon>Rhipicephalus</taxon>
        <taxon>Rhipicephalus</taxon>
    </lineage>
</organism>
<evidence type="ECO:0000313" key="1">
    <source>
        <dbReference type="EMBL" id="JAA56341.1"/>
    </source>
</evidence>
<accession>L7LW73</accession>